<feature type="domain" description="DUF5117" evidence="4">
    <location>
        <begin position="110"/>
        <end position="297"/>
    </location>
</feature>
<feature type="signal peptide" evidence="2">
    <location>
        <begin position="1"/>
        <end position="25"/>
    </location>
</feature>
<evidence type="ECO:0000259" key="4">
    <source>
        <dbReference type="Pfam" id="PF17148"/>
    </source>
</evidence>
<proteinExistence type="predicted"/>
<dbReference type="InterPro" id="IPR033428">
    <property type="entry name" value="DUF5118"/>
</dbReference>
<evidence type="ECO:0000259" key="3">
    <source>
        <dbReference type="Pfam" id="PF16313"/>
    </source>
</evidence>
<feature type="domain" description="EcxA zinc-binding" evidence="3">
    <location>
        <begin position="430"/>
        <end position="735"/>
    </location>
</feature>
<dbReference type="AlphaFoldDB" id="A0A1M3L6H9"/>
<dbReference type="Gene3D" id="3.40.390.10">
    <property type="entry name" value="Collagenase (Catalytic Domain)"/>
    <property type="match status" value="1"/>
</dbReference>
<evidence type="ECO:0008006" key="8">
    <source>
        <dbReference type="Google" id="ProtNLM"/>
    </source>
</evidence>
<dbReference type="InterPro" id="IPR024079">
    <property type="entry name" value="MetalloPept_cat_dom_sf"/>
</dbReference>
<dbReference type="SUPFAM" id="SSF55486">
    <property type="entry name" value="Metalloproteases ('zincins'), catalytic domain"/>
    <property type="match status" value="1"/>
</dbReference>
<feature type="region of interest" description="Disordered" evidence="1">
    <location>
        <begin position="30"/>
        <end position="55"/>
    </location>
</feature>
<feature type="domain" description="DUF5118" evidence="5">
    <location>
        <begin position="54"/>
        <end position="103"/>
    </location>
</feature>
<organism evidence="6 7">
    <name type="scientific">Candidatus Kapaibacterium thiocyanatum</name>
    <dbReference type="NCBI Taxonomy" id="1895771"/>
    <lineage>
        <taxon>Bacteria</taxon>
        <taxon>Pseudomonadati</taxon>
        <taxon>Candidatus Kapaibacteriota</taxon>
        <taxon>Candidatus Kapaibacteriia</taxon>
        <taxon>Candidatus Kapaibacteriales</taxon>
        <taxon>Candidatus Kapaibacteriaceae</taxon>
        <taxon>Candidatus Kapaibacterium</taxon>
    </lineage>
</organism>
<dbReference type="PANTHER" id="PTHR38478:SF1">
    <property type="entry name" value="ZINC DEPENDENT METALLOPROTEASE DOMAIN LIPOPROTEIN"/>
    <property type="match status" value="1"/>
</dbReference>
<reference evidence="6 7" key="1">
    <citation type="submission" date="2016-09" db="EMBL/GenBank/DDBJ databases">
        <title>Genome-resolved meta-omics ties microbial dynamics to process performance in biotechnology for thiocyanate degradation.</title>
        <authorList>
            <person name="Kantor R.S."/>
            <person name="Huddy R.J."/>
            <person name="Iyer R."/>
            <person name="Thomas B.C."/>
            <person name="Brown C.T."/>
            <person name="Anantharaman K."/>
            <person name="Tringe S."/>
            <person name="Hettich R.L."/>
            <person name="Harrison S.T."/>
            <person name="Banfield J.F."/>
        </authorList>
    </citation>
    <scope>NUCLEOTIDE SEQUENCE [LARGE SCALE GENOMIC DNA]</scope>
    <source>
        <strain evidence="6">59-99</strain>
    </source>
</reference>
<accession>A0A1M3L6H9</accession>
<evidence type="ECO:0000313" key="7">
    <source>
        <dbReference type="Proteomes" id="UP000184233"/>
    </source>
</evidence>
<dbReference type="GO" id="GO:0008237">
    <property type="term" value="F:metallopeptidase activity"/>
    <property type="evidence" value="ECO:0007669"/>
    <property type="project" value="InterPro"/>
</dbReference>
<gene>
    <name evidence="6" type="ORF">BGO89_00375</name>
</gene>
<name>A0A1M3L6H9_9BACT</name>
<comment type="caution">
    <text evidence="6">The sequence shown here is derived from an EMBL/GenBank/DDBJ whole genome shotgun (WGS) entry which is preliminary data.</text>
</comment>
<sequence length="830" mass="93217">MVHLPKPLELARMALVAAAGSFVMACGSSQSAQQTSTPPPGGGDAAAAGGKKGPKPYDKVITKEAVSDSGLFIVHRIDDKVFYEIPKQELGRELLFVSRLAKTPRIGYGGEENTTQVIRWERKFDKIMLRTVSYENVAADSLPISRAVKASNFDEVIKAFPIQAFNKDSSTIVIDVTDLYTTDVGIMTPGRELRQEFKISMLDRERSYVEYARSFPTNIEVENVITFNADQSPQNPQSRTVSFTMHHSMVRLPEKPMTPRLADPRVGFFSLYQTDYGRPEAEALTRQYILRWRLEPKDTAAFLRGELVEPIKPITYYLDPATPVQWRPWLKRGVEAWNTAFEAAGFRNAIRCIDPPTPQEDPEWSPEDARYSVIRYYPSDIENAYGPNIHDPRTGEIIESDIGWFHNIMKLLTSWYFTQAVSDPRARKLPYPDDLMGELVSFVATHEVGHTLGLPHNMKASNSYPVDSLRSSTFTRLYNTAPSIMDYARFNYVAQPGDNVNTMPGIGPYDKHSIRWGYRPIIGATTSDAETDTLHKWARASETDKMLRFGAQQWLTMDPTSQMEDLGDDAIKAGTYGVANLKRIMGYLYDATYQEGKNFRQLDELYGDVLGQWRREMGHVANIPGGVEIERKVFGVAGPQFTPVTKERQKAALTFLNEQVFTTPTWLLDDRVLGVIAPNGGVQQLADFQTSIMRTTMSNDKLMRLIDQQARLGTQAYSVSELFTDLETMLFKEVTSRGPVDFYRRNLQRNFVQSLIAKAEKPAPAPTGDAFAAFFRGPDVYNTDVRALSRAQLTGLLKKLKSASSSDASTKAHFADLALQIETALDAKKL</sequence>
<dbReference type="CDD" id="cd04276">
    <property type="entry name" value="ZnMc_MMP_like_2"/>
    <property type="match status" value="1"/>
</dbReference>
<dbReference type="InterPro" id="IPR032534">
    <property type="entry name" value="EcxA_zinc-bd"/>
</dbReference>
<dbReference type="PANTHER" id="PTHR38478">
    <property type="entry name" value="PEPTIDASE M1A AND M12B"/>
    <property type="match status" value="1"/>
</dbReference>
<dbReference type="Pfam" id="PF16313">
    <property type="entry name" value="DUF4953"/>
    <property type="match status" value="1"/>
</dbReference>
<evidence type="ECO:0000256" key="2">
    <source>
        <dbReference type="SAM" id="SignalP"/>
    </source>
</evidence>
<dbReference type="Pfam" id="PF17162">
    <property type="entry name" value="DUF5118"/>
    <property type="match status" value="1"/>
</dbReference>
<evidence type="ECO:0000259" key="5">
    <source>
        <dbReference type="Pfam" id="PF17162"/>
    </source>
</evidence>
<dbReference type="Proteomes" id="UP000184233">
    <property type="component" value="Unassembled WGS sequence"/>
</dbReference>
<evidence type="ECO:0000256" key="1">
    <source>
        <dbReference type="SAM" id="MobiDB-lite"/>
    </source>
</evidence>
<dbReference type="Pfam" id="PF17148">
    <property type="entry name" value="DUF5117"/>
    <property type="match status" value="1"/>
</dbReference>
<dbReference type="PROSITE" id="PS51257">
    <property type="entry name" value="PROKAR_LIPOPROTEIN"/>
    <property type="match status" value="1"/>
</dbReference>
<keyword evidence="2" id="KW-0732">Signal</keyword>
<dbReference type="InterPro" id="IPR034032">
    <property type="entry name" value="Zn_MMP-like_bac"/>
</dbReference>
<evidence type="ECO:0000313" key="6">
    <source>
        <dbReference type="EMBL" id="OJX61089.1"/>
    </source>
</evidence>
<dbReference type="InterPro" id="IPR033413">
    <property type="entry name" value="DUF5117"/>
</dbReference>
<protein>
    <recommendedName>
        <fullName evidence="8">Zinc-dependent metalloprotease</fullName>
    </recommendedName>
</protein>
<dbReference type="EMBL" id="MKVH01000002">
    <property type="protein sequence ID" value="OJX61089.1"/>
    <property type="molecule type" value="Genomic_DNA"/>
</dbReference>
<feature type="chain" id="PRO_5013290633" description="Zinc-dependent metalloprotease" evidence="2">
    <location>
        <begin position="26"/>
        <end position="830"/>
    </location>
</feature>
<dbReference type="STRING" id="1895771.BGO89_00375"/>